<dbReference type="Pfam" id="PF00512">
    <property type="entry name" value="HisKA"/>
    <property type="match status" value="1"/>
</dbReference>
<dbReference type="Pfam" id="PF02518">
    <property type="entry name" value="HATPase_c"/>
    <property type="match status" value="1"/>
</dbReference>
<evidence type="ECO:0000256" key="6">
    <source>
        <dbReference type="ARBA" id="ARBA00022679"/>
    </source>
</evidence>
<dbReference type="FunFam" id="1.10.287.130:FF:000001">
    <property type="entry name" value="Two-component sensor histidine kinase"/>
    <property type="match status" value="1"/>
</dbReference>
<dbReference type="InterPro" id="IPR005467">
    <property type="entry name" value="His_kinase_dom"/>
</dbReference>
<dbReference type="GO" id="GO:0000155">
    <property type="term" value="F:phosphorelay sensor kinase activity"/>
    <property type="evidence" value="ECO:0007669"/>
    <property type="project" value="InterPro"/>
</dbReference>
<dbReference type="InterPro" id="IPR036097">
    <property type="entry name" value="HisK_dim/P_sf"/>
</dbReference>
<gene>
    <name evidence="17" type="ORF">DES37_102353</name>
</gene>
<dbReference type="SMART" id="SM00304">
    <property type="entry name" value="HAMP"/>
    <property type="match status" value="1"/>
</dbReference>
<evidence type="ECO:0000256" key="10">
    <source>
        <dbReference type="ARBA" id="ARBA00022840"/>
    </source>
</evidence>
<keyword evidence="13 14" id="KW-0472">Membrane</keyword>
<keyword evidence="10 14" id="KW-0067">ATP-binding</keyword>
<protein>
    <recommendedName>
        <fullName evidence="14">Sensor protein</fullName>
        <ecNumber evidence="14">2.7.13.3</ecNumber>
    </recommendedName>
</protein>
<dbReference type="CDD" id="cd00075">
    <property type="entry name" value="HATPase"/>
    <property type="match status" value="1"/>
</dbReference>
<dbReference type="GO" id="GO:0005886">
    <property type="term" value="C:plasma membrane"/>
    <property type="evidence" value="ECO:0007669"/>
    <property type="project" value="UniProtKB-SubCell"/>
</dbReference>
<dbReference type="Proteomes" id="UP000246744">
    <property type="component" value="Unassembled WGS sequence"/>
</dbReference>
<feature type="transmembrane region" description="Helical" evidence="14">
    <location>
        <begin position="166"/>
        <end position="186"/>
    </location>
</feature>
<dbReference type="Gene3D" id="3.30.565.10">
    <property type="entry name" value="Histidine kinase-like ATPase, C-terminal domain"/>
    <property type="match status" value="1"/>
</dbReference>
<dbReference type="EMBL" id="QGTS01000002">
    <property type="protein sequence ID" value="PWW11742.1"/>
    <property type="molecule type" value="Genomic_DNA"/>
</dbReference>
<dbReference type="Gene3D" id="1.10.287.130">
    <property type="match status" value="1"/>
</dbReference>
<feature type="transmembrane region" description="Helical" evidence="14">
    <location>
        <begin position="12"/>
        <end position="33"/>
    </location>
</feature>
<dbReference type="SMART" id="SM00387">
    <property type="entry name" value="HATPase_c"/>
    <property type="match status" value="1"/>
</dbReference>
<dbReference type="SUPFAM" id="SSF47384">
    <property type="entry name" value="Homodimeric domain of signal transducing histidine kinase"/>
    <property type="match status" value="1"/>
</dbReference>
<evidence type="ECO:0000259" key="16">
    <source>
        <dbReference type="PROSITE" id="PS50885"/>
    </source>
</evidence>
<dbReference type="PROSITE" id="PS50885">
    <property type="entry name" value="HAMP"/>
    <property type="match status" value="1"/>
</dbReference>
<comment type="function">
    <text evidence="14">Member of a two-component regulatory system.</text>
</comment>
<evidence type="ECO:0000256" key="3">
    <source>
        <dbReference type="ARBA" id="ARBA00022475"/>
    </source>
</evidence>
<evidence type="ECO:0000256" key="11">
    <source>
        <dbReference type="ARBA" id="ARBA00022989"/>
    </source>
</evidence>
<proteinExistence type="predicted"/>
<dbReference type="InterPro" id="IPR036890">
    <property type="entry name" value="HATPase_C_sf"/>
</dbReference>
<dbReference type="CDD" id="cd00082">
    <property type="entry name" value="HisKA"/>
    <property type="match status" value="1"/>
</dbReference>
<dbReference type="PANTHER" id="PTHR45436:SF9">
    <property type="entry name" value="SENSOR PROTEIN"/>
    <property type="match status" value="1"/>
</dbReference>
<evidence type="ECO:0000313" key="18">
    <source>
        <dbReference type="Proteomes" id="UP000246744"/>
    </source>
</evidence>
<comment type="caution">
    <text evidence="17">The sequence shown here is derived from an EMBL/GenBank/DDBJ whole genome shotgun (WGS) entry which is preliminary data.</text>
</comment>
<keyword evidence="12 14" id="KW-0902">Two-component regulatory system</keyword>
<dbReference type="AlphaFoldDB" id="A0A317Q895"/>
<dbReference type="Pfam" id="PF00672">
    <property type="entry name" value="HAMP"/>
    <property type="match status" value="1"/>
</dbReference>
<keyword evidence="18" id="KW-1185">Reference proteome</keyword>
<keyword evidence="9 14" id="KW-0418">Kinase</keyword>
<dbReference type="Gene3D" id="6.10.340.10">
    <property type="match status" value="1"/>
</dbReference>
<name>A0A317Q895_9ENTR</name>
<evidence type="ECO:0000256" key="12">
    <source>
        <dbReference type="ARBA" id="ARBA00023012"/>
    </source>
</evidence>
<dbReference type="GO" id="GO:0005524">
    <property type="term" value="F:ATP binding"/>
    <property type="evidence" value="ECO:0007669"/>
    <property type="project" value="UniProtKB-KW"/>
</dbReference>
<accession>A0A317Q895</accession>
<dbReference type="SUPFAM" id="SSF158472">
    <property type="entry name" value="HAMP domain-like"/>
    <property type="match status" value="1"/>
</dbReference>
<keyword evidence="6 14" id="KW-0808">Transferase</keyword>
<evidence type="ECO:0000256" key="9">
    <source>
        <dbReference type="ARBA" id="ARBA00022777"/>
    </source>
</evidence>
<evidence type="ECO:0000256" key="8">
    <source>
        <dbReference type="ARBA" id="ARBA00022741"/>
    </source>
</evidence>
<keyword evidence="8 14" id="KW-0547">Nucleotide-binding</keyword>
<dbReference type="EC" id="2.7.13.3" evidence="14"/>
<dbReference type="PROSITE" id="PS50109">
    <property type="entry name" value="HIS_KIN"/>
    <property type="match status" value="1"/>
</dbReference>
<keyword evidence="3 14" id="KW-1003">Cell membrane</keyword>
<evidence type="ECO:0000313" key="17">
    <source>
        <dbReference type="EMBL" id="PWW11742.1"/>
    </source>
</evidence>
<evidence type="ECO:0000256" key="5">
    <source>
        <dbReference type="ARBA" id="ARBA00022553"/>
    </source>
</evidence>
<feature type="domain" description="HAMP" evidence="16">
    <location>
        <begin position="187"/>
        <end position="240"/>
    </location>
</feature>
<sequence length="485" mass="53572">MTLNLKQSSISGRLTLLFVVLMVAILLAIALFLRTTLFSSLKNQMHNELAFRNSLVVPFLEHEGTAQLWERVVHKLTTLTENEGGKVQYLVLSDDPQYAFGGEMEKTVAAHNPPEGYSSIYLHEKSCPYYLLVKTIPANNGRPPLKFVVSIDSTAYYKTYTEFTEALIFISLAGLILVAGLSYAVSRYGLKPARQMSDQANQLAPGNVGQRLNTASLPDELRTLAQAFNGVLERQEKAWQQLDSFNADVAHELRTPLTNLIGQTQLGLSRQRDIHELEDLLESNLEELARMTSIINDMLFLSHAEAGQRAIELTDISLQEEAVKTAEYVEPSLLEHELVVTIGGDVRACVDRRLFHRALANLLENGARHASTGSAIGVSLSREGDFAKIAVSNQGDPIAPQHLSRLFERFYRVDAARNGSNMHHGLGLAIVKAVALMHEGKTFAYSYQGVNTFGFTLRLNNPRPQPQEGLVQTTVAPLGTDTATT</sequence>
<evidence type="ECO:0000256" key="14">
    <source>
        <dbReference type="RuleBase" id="RU364088"/>
    </source>
</evidence>
<keyword evidence="5" id="KW-0597">Phosphoprotein</keyword>
<evidence type="ECO:0000256" key="13">
    <source>
        <dbReference type="ARBA" id="ARBA00023136"/>
    </source>
</evidence>
<dbReference type="InterPro" id="IPR003660">
    <property type="entry name" value="HAMP_dom"/>
</dbReference>
<evidence type="ECO:0000256" key="2">
    <source>
        <dbReference type="ARBA" id="ARBA00004429"/>
    </source>
</evidence>
<organism evidence="17 18">
    <name type="scientific">Mangrovibacter plantisponsor</name>
    <dbReference type="NCBI Taxonomy" id="451513"/>
    <lineage>
        <taxon>Bacteria</taxon>
        <taxon>Pseudomonadati</taxon>
        <taxon>Pseudomonadota</taxon>
        <taxon>Gammaproteobacteria</taxon>
        <taxon>Enterobacterales</taxon>
        <taxon>Enterobacteriaceae</taxon>
        <taxon>Mangrovibacter</taxon>
    </lineage>
</organism>
<dbReference type="SUPFAM" id="SSF55874">
    <property type="entry name" value="ATPase domain of HSP90 chaperone/DNA topoisomerase II/histidine kinase"/>
    <property type="match status" value="1"/>
</dbReference>
<dbReference type="NCBIfam" id="TIGR01386">
    <property type="entry name" value="cztS_silS_copS"/>
    <property type="match status" value="1"/>
</dbReference>
<keyword evidence="7 14" id="KW-0812">Transmembrane</keyword>
<evidence type="ECO:0000256" key="4">
    <source>
        <dbReference type="ARBA" id="ARBA00022519"/>
    </source>
</evidence>
<keyword evidence="4 14" id="KW-0997">Cell inner membrane</keyword>
<dbReference type="InterPro" id="IPR003594">
    <property type="entry name" value="HATPase_dom"/>
</dbReference>
<keyword evidence="11 14" id="KW-1133">Transmembrane helix</keyword>
<dbReference type="InterPro" id="IPR050428">
    <property type="entry name" value="TCS_sensor_his_kinase"/>
</dbReference>
<dbReference type="InterPro" id="IPR006290">
    <property type="entry name" value="CztS_silS_copS"/>
</dbReference>
<dbReference type="CDD" id="cd06225">
    <property type="entry name" value="HAMP"/>
    <property type="match status" value="1"/>
</dbReference>
<evidence type="ECO:0000256" key="1">
    <source>
        <dbReference type="ARBA" id="ARBA00000085"/>
    </source>
</evidence>
<dbReference type="InterPro" id="IPR003661">
    <property type="entry name" value="HisK_dim/P_dom"/>
</dbReference>
<dbReference type="PANTHER" id="PTHR45436">
    <property type="entry name" value="SENSOR HISTIDINE KINASE YKOH"/>
    <property type="match status" value="1"/>
</dbReference>
<evidence type="ECO:0000256" key="7">
    <source>
        <dbReference type="ARBA" id="ARBA00022692"/>
    </source>
</evidence>
<feature type="domain" description="Histidine kinase" evidence="15">
    <location>
        <begin position="248"/>
        <end position="465"/>
    </location>
</feature>
<reference evidence="17 18" key="1">
    <citation type="submission" date="2018-05" db="EMBL/GenBank/DDBJ databases">
        <title>Genomic Encyclopedia of Type Strains, Phase IV (KMG-IV): sequencing the most valuable type-strain genomes for metagenomic binning, comparative biology and taxonomic classification.</title>
        <authorList>
            <person name="Goeker M."/>
        </authorList>
    </citation>
    <scope>NUCLEOTIDE SEQUENCE [LARGE SCALE GENOMIC DNA]</scope>
    <source>
        <strain evidence="17 18">DSM 19579</strain>
    </source>
</reference>
<dbReference type="SMART" id="SM00388">
    <property type="entry name" value="HisKA"/>
    <property type="match status" value="1"/>
</dbReference>
<comment type="catalytic activity">
    <reaction evidence="1 14">
        <text>ATP + protein L-histidine = ADP + protein N-phospho-L-histidine.</text>
        <dbReference type="EC" id="2.7.13.3"/>
    </reaction>
</comment>
<comment type="subcellular location">
    <subcellularLocation>
        <location evidence="2">Cell inner membrane</location>
        <topology evidence="2">Multi-pass membrane protein</topology>
    </subcellularLocation>
</comment>
<evidence type="ECO:0000259" key="15">
    <source>
        <dbReference type="PROSITE" id="PS50109"/>
    </source>
</evidence>